<accession>A0AA87MMN1</accession>
<organism evidence="1 2">
    <name type="scientific">Leptospira mayottensis 200901122</name>
    <dbReference type="NCBI Taxonomy" id="1193010"/>
    <lineage>
        <taxon>Bacteria</taxon>
        <taxon>Pseudomonadati</taxon>
        <taxon>Spirochaetota</taxon>
        <taxon>Spirochaetia</taxon>
        <taxon>Leptospirales</taxon>
        <taxon>Leptospiraceae</taxon>
        <taxon>Leptospira</taxon>
    </lineage>
</organism>
<comment type="caution">
    <text evidence="1">The sequence shown here is derived from an EMBL/GenBank/DDBJ whole genome shotgun (WGS) entry which is preliminary data.</text>
</comment>
<dbReference type="EMBL" id="AKWM02000042">
    <property type="protein sequence ID" value="EKR99876.1"/>
    <property type="molecule type" value="Genomic_DNA"/>
</dbReference>
<evidence type="ECO:0000313" key="2">
    <source>
        <dbReference type="Proteomes" id="UP000001343"/>
    </source>
</evidence>
<reference evidence="1 2" key="1">
    <citation type="journal article" date="2014" name="Int. J. Syst. Evol. Microbiol.">
        <title>Leptospira mayottensis sp. nov., a pathogenic species of the genus Leptospira isolated from humans.</title>
        <authorList>
            <person name="Bourhy P."/>
            <person name="Collet L."/>
            <person name="Brisse S."/>
            <person name="Picardeau M."/>
        </authorList>
    </citation>
    <scope>NUCLEOTIDE SEQUENCE [LARGE SCALE GENOMIC DNA]</scope>
    <source>
        <strain evidence="1 2">200901122</strain>
    </source>
</reference>
<sequence length="63" mass="7581">MVLILIWSFFGNEVFSNSERSKNFVFKLRKIDNYIVRKIKEKEFKKGLQKQSKSISKTYEFAI</sequence>
<gene>
    <name evidence="1" type="ORF">LEP1GSC125_1630</name>
</gene>
<proteinExistence type="predicted"/>
<name>A0AA87MMN1_9LEPT</name>
<dbReference type="Proteomes" id="UP000001343">
    <property type="component" value="Unassembled WGS sequence"/>
</dbReference>
<evidence type="ECO:0000313" key="1">
    <source>
        <dbReference type="EMBL" id="EKR99876.1"/>
    </source>
</evidence>
<protein>
    <submittedName>
        <fullName evidence="1">Uncharacterized protein</fullName>
    </submittedName>
</protein>
<dbReference type="AlphaFoldDB" id="A0AA87MMN1"/>